<dbReference type="SUPFAM" id="SSF47473">
    <property type="entry name" value="EF-hand"/>
    <property type="match status" value="1"/>
</dbReference>
<evidence type="ECO:0000313" key="4">
    <source>
        <dbReference type="Proteomes" id="UP001295444"/>
    </source>
</evidence>
<accession>A0AAD1RIQ5</accession>
<dbReference type="PRINTS" id="PR01415">
    <property type="entry name" value="ANKYRIN"/>
</dbReference>
<dbReference type="EMBL" id="OW240913">
    <property type="protein sequence ID" value="CAH2255454.1"/>
    <property type="molecule type" value="Genomic_DNA"/>
</dbReference>
<dbReference type="PROSITE" id="PS50088">
    <property type="entry name" value="ANK_REPEAT"/>
    <property type="match status" value="7"/>
</dbReference>
<feature type="region of interest" description="Disordered" evidence="2">
    <location>
        <begin position="654"/>
        <end position="697"/>
    </location>
</feature>
<keyword evidence="1" id="KW-0040">ANK repeat</keyword>
<proteinExistence type="predicted"/>
<evidence type="ECO:0000256" key="2">
    <source>
        <dbReference type="SAM" id="MobiDB-lite"/>
    </source>
</evidence>
<dbReference type="Gene3D" id="1.25.40.20">
    <property type="entry name" value="Ankyrin repeat-containing domain"/>
    <property type="match status" value="2"/>
</dbReference>
<dbReference type="PANTHER" id="PTHR24127">
    <property type="entry name" value="ANKYRIN REPEAT AND EF-HAND DOMAIN-CONTAINING PROTEIN 1"/>
    <property type="match status" value="1"/>
</dbReference>
<feature type="repeat" description="ANK" evidence="1">
    <location>
        <begin position="84"/>
        <end position="116"/>
    </location>
</feature>
<dbReference type="AlphaFoldDB" id="A0AAD1RIQ5"/>
<dbReference type="InterPro" id="IPR002110">
    <property type="entry name" value="Ankyrin_rpt"/>
</dbReference>
<protein>
    <submittedName>
        <fullName evidence="3">Ankyrin repeat and EF-hand domain-containing 1</fullName>
    </submittedName>
</protein>
<reference evidence="3" key="1">
    <citation type="submission" date="2022-03" db="EMBL/GenBank/DDBJ databases">
        <authorList>
            <person name="Alioto T."/>
            <person name="Alioto T."/>
            <person name="Gomez Garrido J."/>
        </authorList>
    </citation>
    <scope>NUCLEOTIDE SEQUENCE</scope>
</reference>
<feature type="compositionally biased region" description="Basic and acidic residues" evidence="2">
    <location>
        <begin position="668"/>
        <end position="679"/>
    </location>
</feature>
<dbReference type="InterPro" id="IPR011992">
    <property type="entry name" value="EF-hand-dom_pair"/>
</dbReference>
<organism evidence="3 4">
    <name type="scientific">Pelobates cultripes</name>
    <name type="common">Western spadefoot toad</name>
    <dbReference type="NCBI Taxonomy" id="61616"/>
    <lineage>
        <taxon>Eukaryota</taxon>
        <taxon>Metazoa</taxon>
        <taxon>Chordata</taxon>
        <taxon>Craniata</taxon>
        <taxon>Vertebrata</taxon>
        <taxon>Euteleostomi</taxon>
        <taxon>Amphibia</taxon>
        <taxon>Batrachia</taxon>
        <taxon>Anura</taxon>
        <taxon>Pelobatoidea</taxon>
        <taxon>Pelobatidae</taxon>
        <taxon>Pelobates</taxon>
    </lineage>
</organism>
<evidence type="ECO:0000313" key="3">
    <source>
        <dbReference type="EMBL" id="CAH2255454.1"/>
    </source>
</evidence>
<dbReference type="SMART" id="SM00248">
    <property type="entry name" value="ANK"/>
    <property type="match status" value="12"/>
</dbReference>
<dbReference type="SUPFAM" id="SSF48403">
    <property type="entry name" value="Ankyrin repeat"/>
    <property type="match status" value="2"/>
</dbReference>
<feature type="repeat" description="ANK" evidence="1">
    <location>
        <begin position="254"/>
        <end position="286"/>
    </location>
</feature>
<dbReference type="InterPro" id="IPR036770">
    <property type="entry name" value="Ankyrin_rpt-contain_sf"/>
</dbReference>
<gene>
    <name evidence="3" type="ORF">PECUL_23A062339</name>
</gene>
<feature type="repeat" description="ANK" evidence="1">
    <location>
        <begin position="564"/>
        <end position="593"/>
    </location>
</feature>
<dbReference type="Proteomes" id="UP001295444">
    <property type="component" value="Chromosome 02"/>
</dbReference>
<dbReference type="Pfam" id="PF12796">
    <property type="entry name" value="Ank_2"/>
    <property type="match status" value="4"/>
</dbReference>
<feature type="repeat" description="ANK" evidence="1">
    <location>
        <begin position="594"/>
        <end position="626"/>
    </location>
</feature>
<name>A0AAD1RIQ5_PELCU</name>
<dbReference type="PANTHER" id="PTHR24127:SF1">
    <property type="entry name" value="ANKYRIN REPEAT AND EF-HAND DOMAIN-CONTAINING PROTEIN 1"/>
    <property type="match status" value="1"/>
</dbReference>
<keyword evidence="4" id="KW-1185">Reference proteome</keyword>
<feature type="repeat" description="ANK" evidence="1">
    <location>
        <begin position="51"/>
        <end position="83"/>
    </location>
</feature>
<dbReference type="PROSITE" id="PS50297">
    <property type="entry name" value="ANK_REP_REGION"/>
    <property type="match status" value="6"/>
</dbReference>
<evidence type="ECO:0000256" key="1">
    <source>
        <dbReference type="PROSITE-ProRule" id="PRU00023"/>
    </source>
</evidence>
<dbReference type="Gene3D" id="1.10.238.10">
    <property type="entry name" value="EF-hand"/>
    <property type="match status" value="1"/>
</dbReference>
<feature type="repeat" description="ANK" evidence="1">
    <location>
        <begin position="188"/>
        <end position="220"/>
    </location>
</feature>
<sequence length="789" mass="87171">MVVKMTTAEGRLETLQIYKVLQCVRERDTEQIQNLVTFGVPNLIRLTEPCHGLGALHVAVEENDGDMCKFLLSLGVHPDTQDLDGCTPSMKAAELGHDSVLEILADAHADMTIVNKEGKGVLFYCIFPSKRHLHCLCIVLDRGADVNNCTSEGIPILLVACQQARDCQEMCLGLLGKGANPNAFHPGTGRTALMEAAREGIVEVVRAILVNGGDVNALDKLRYNAVHYAAKGGFMEVLKVLSAYNADMGVFDLEGNTALHHAALGGFADCCKFLVQRGCNPTWKNLKNLTAKIVAKKCGFKAAMKEIGKATRLVQKYSKPGVKNSNLPWAIPLHDWSFEHQAVLRKSFEQMETVDGTISKEDFADVLQKAMAPINPEQLNSLIQLHVKGGAGSISIDEFLAGSKFLEKAFLMSSYVPKKKKGKKGKKGKKRKLVLPMPICVMPSNMVSRRADGGPPNFMIEKFQNVTDVNRFDCDHPPENPLTDDTGWYVDELKKTYIPIDSAIKSGDLDSLRKAFEEGVPVDVKDMFYKTPLMYACACGNLKVVEFLLKKGANVNATDNFFWTPLHHACHAGQEDIADLLIKSGSQINAVTFNGSTPLMRAVESGCFNCVQYLIQSGANVKIENKKGENVLDIANAYGDYRLIEVVKAKLDSLPKPKDNTKRRKDKKGGMEGKRKAESKPQTPGIKEEVQMKPAVQPTNEELFANKEKKNEIAQLNNLIATGEAKKIDIAFVPKSVWIPHPNTIERIRSRVLQRERLTYEVDFDDFTMPFNKNLMKKSAGLTDTDVCA</sequence>
<dbReference type="InterPro" id="IPR052801">
    <property type="entry name" value="Ankyrin-EF-hand"/>
</dbReference>
<feature type="repeat" description="ANK" evidence="1">
    <location>
        <begin position="528"/>
        <end position="560"/>
    </location>
</feature>